<name>V8P2C0_OPHHA</name>
<dbReference type="InterPro" id="IPR050185">
    <property type="entry name" value="Ub_carboxyl-term_hydrolase"/>
</dbReference>
<reference evidence="6 7" key="1">
    <citation type="journal article" date="2013" name="Proc. Natl. Acad. Sci. U.S.A.">
        <title>The king cobra genome reveals dynamic gene evolution and adaptation in the snake venom system.</title>
        <authorList>
            <person name="Vonk F.J."/>
            <person name="Casewell N.R."/>
            <person name="Henkel C.V."/>
            <person name="Heimberg A.M."/>
            <person name="Jansen H.J."/>
            <person name="McCleary R.J."/>
            <person name="Kerkkamp H.M."/>
            <person name="Vos R.A."/>
            <person name="Guerreiro I."/>
            <person name="Calvete J.J."/>
            <person name="Wuster W."/>
            <person name="Woods A.E."/>
            <person name="Logan J.M."/>
            <person name="Harrison R.A."/>
            <person name="Castoe T.A."/>
            <person name="de Koning A.P."/>
            <person name="Pollock D.D."/>
            <person name="Yandell M."/>
            <person name="Calderon D."/>
            <person name="Renjifo C."/>
            <person name="Currier R.B."/>
            <person name="Salgado D."/>
            <person name="Pla D."/>
            <person name="Sanz L."/>
            <person name="Hyder A.S."/>
            <person name="Ribeiro J.M."/>
            <person name="Arntzen J.W."/>
            <person name="van den Thillart G.E."/>
            <person name="Boetzer M."/>
            <person name="Pirovano W."/>
            <person name="Dirks R.P."/>
            <person name="Spaink H.P."/>
            <person name="Duboule D."/>
            <person name="McGlinn E."/>
            <person name="Kini R.M."/>
            <person name="Richardson M.K."/>
        </authorList>
    </citation>
    <scope>NUCLEOTIDE SEQUENCE</scope>
    <source>
        <tissue evidence="6">Blood</tissue>
    </source>
</reference>
<feature type="region of interest" description="Disordered" evidence="4">
    <location>
        <begin position="402"/>
        <end position="446"/>
    </location>
</feature>
<evidence type="ECO:0000259" key="5">
    <source>
        <dbReference type="Pfam" id="PF00443"/>
    </source>
</evidence>
<dbReference type="Proteomes" id="UP000018936">
    <property type="component" value="Unassembled WGS sequence"/>
</dbReference>
<gene>
    <name evidence="6" type="primary">USP31</name>
    <name evidence="6" type="ORF">L345_05864</name>
</gene>
<evidence type="ECO:0000256" key="4">
    <source>
        <dbReference type="SAM" id="MobiDB-lite"/>
    </source>
</evidence>
<feature type="compositionally biased region" description="Polar residues" evidence="4">
    <location>
        <begin position="427"/>
        <end position="436"/>
    </location>
</feature>
<dbReference type="EC" id="3.4.19.12" evidence="2"/>
<dbReference type="PANTHER" id="PTHR21646">
    <property type="entry name" value="UBIQUITIN CARBOXYL-TERMINAL HYDROLASE"/>
    <property type="match status" value="1"/>
</dbReference>
<organism evidence="6 7">
    <name type="scientific">Ophiophagus hannah</name>
    <name type="common">King cobra</name>
    <name type="synonym">Naja hannah</name>
    <dbReference type="NCBI Taxonomy" id="8665"/>
    <lineage>
        <taxon>Eukaryota</taxon>
        <taxon>Metazoa</taxon>
        <taxon>Chordata</taxon>
        <taxon>Craniata</taxon>
        <taxon>Vertebrata</taxon>
        <taxon>Euteleostomi</taxon>
        <taxon>Lepidosauria</taxon>
        <taxon>Squamata</taxon>
        <taxon>Bifurcata</taxon>
        <taxon>Unidentata</taxon>
        <taxon>Episquamata</taxon>
        <taxon>Toxicofera</taxon>
        <taxon>Serpentes</taxon>
        <taxon>Colubroidea</taxon>
        <taxon>Elapidae</taxon>
        <taxon>Elapinae</taxon>
        <taxon>Ophiophagus</taxon>
    </lineage>
</organism>
<dbReference type="GO" id="GO:0004843">
    <property type="term" value="F:cysteine-type deubiquitinase activity"/>
    <property type="evidence" value="ECO:0007669"/>
    <property type="project" value="UniProtKB-EC"/>
</dbReference>
<evidence type="ECO:0000313" key="7">
    <source>
        <dbReference type="Proteomes" id="UP000018936"/>
    </source>
</evidence>
<dbReference type="OrthoDB" id="292964at2759"/>
<dbReference type="PANTHER" id="PTHR21646:SF44">
    <property type="entry name" value="UBIQUITIN CARBOXYL-TERMINAL HYDROLASE 31"/>
    <property type="match status" value="1"/>
</dbReference>
<dbReference type="Gene3D" id="3.90.70.10">
    <property type="entry name" value="Cysteine proteinases"/>
    <property type="match status" value="2"/>
</dbReference>
<dbReference type="CDD" id="cd02257">
    <property type="entry name" value="Peptidase_C19"/>
    <property type="match status" value="1"/>
</dbReference>
<dbReference type="GO" id="GO:0016579">
    <property type="term" value="P:protein deubiquitination"/>
    <property type="evidence" value="ECO:0007669"/>
    <property type="project" value="InterPro"/>
</dbReference>
<evidence type="ECO:0000256" key="2">
    <source>
        <dbReference type="ARBA" id="ARBA00012759"/>
    </source>
</evidence>
<proteinExistence type="predicted"/>
<comment type="caution">
    <text evidence="6">The sequence shown here is derived from an EMBL/GenBank/DDBJ whole genome shotgun (WGS) entry which is preliminary data.</text>
</comment>
<dbReference type="EMBL" id="AZIM01001039">
    <property type="protein sequence ID" value="ETE68341.1"/>
    <property type="molecule type" value="Genomic_DNA"/>
</dbReference>
<comment type="catalytic activity">
    <reaction evidence="1">
        <text>Thiol-dependent hydrolysis of ester, thioester, amide, peptide and isopeptide bonds formed by the C-terminal Gly of ubiquitin (a 76-residue protein attached to proteins as an intracellular targeting signal).</text>
        <dbReference type="EC" id="3.4.19.12"/>
    </reaction>
</comment>
<dbReference type="SUPFAM" id="SSF54001">
    <property type="entry name" value="Cysteine proteinases"/>
    <property type="match status" value="1"/>
</dbReference>
<dbReference type="Pfam" id="PF00443">
    <property type="entry name" value="UCH"/>
    <property type="match status" value="1"/>
</dbReference>
<feature type="non-terminal residue" evidence="6">
    <location>
        <position position="1"/>
    </location>
</feature>
<accession>V8P2C0</accession>
<keyword evidence="7" id="KW-1185">Reference proteome</keyword>
<sequence length="683" mass="73905">MWMGQNPPQNPCLLSHIPVSCPSPSVSTQEERTGLVGWPEGGGTMIHFPEILPDGFWWSGEGSHFAWWGSFHLCAPTPQSIVSKNALQFRGSSQHDAQEFLLWLLDRVHEDLHNLVKNSDGRASVKVRPSGFGAICSWHGCKGAPPHGERTLGGQELNSFTGLSWVVVCFACMQRQACWEADLQVFPFPQGYPCGLSLGFHTVLGAHIAESLPESLLFQPPLEEDSLIEGSLLPVNSTFVQELFQAQYRALGDGASQSQQVGLLLGCASWPALSLVQLAHPGTCRLEGRSSSETEHGWPWGGSPGSACPPSNRMGYSWVEKEASVWKYWYKRNGGVGAALASPPNPSLALKEAFPVPRSSLTCPHCQKQSNTFDPFLCISLPIPLPHTRYVCRAEINRQFLQTRRKKPSKSSSGGTEERELGGQRDGTLSASCCQGSGTGSETHRSLSPLTLVFPPAPPGCIIVHILQGDTSIAQSHQSYSPVRILRGRNFRKCSHCMRIGVAVPLSGTVAQLREAVARETKIPAKQVSEGGGYLGVSLSQLDCSPLSVEPPVGEQMLRAASLPFLPAQEEEGSSECFPGDEQHSQIIRRSPFISSNFAPNVLVTFWAGEKLPGTAFGCRDSTTLLSSLFLPACPRMKRGMDLGLPLNSLSLTLPFPCSSQLDCVPLHGAFTAFMSGAIQDSP</sequence>
<dbReference type="AlphaFoldDB" id="V8P2C0"/>
<dbReference type="InterPro" id="IPR001394">
    <property type="entry name" value="Peptidase_C19_UCH"/>
</dbReference>
<evidence type="ECO:0000256" key="3">
    <source>
        <dbReference type="ARBA" id="ARBA00022801"/>
    </source>
</evidence>
<keyword evidence="3 6" id="KW-0378">Hydrolase</keyword>
<protein>
    <recommendedName>
        <fullName evidence="2">ubiquitinyl hydrolase 1</fullName>
        <ecNumber evidence="2">3.4.19.12</ecNumber>
    </recommendedName>
</protein>
<evidence type="ECO:0000313" key="6">
    <source>
        <dbReference type="EMBL" id="ETE68341.1"/>
    </source>
</evidence>
<evidence type="ECO:0000256" key="1">
    <source>
        <dbReference type="ARBA" id="ARBA00000707"/>
    </source>
</evidence>
<dbReference type="InterPro" id="IPR038765">
    <property type="entry name" value="Papain-like_cys_pep_sf"/>
</dbReference>
<feature type="domain" description="Peptidase C19 ubiquitin carboxyl-terminal hydrolase" evidence="5">
    <location>
        <begin position="80"/>
        <end position="115"/>
    </location>
</feature>